<protein>
    <submittedName>
        <fullName evidence="1">Uncharacterized protein</fullName>
    </submittedName>
</protein>
<organism evidence="1 2">
    <name type="scientific">Solanum pinnatisectum</name>
    <name type="common">tansyleaf nightshade</name>
    <dbReference type="NCBI Taxonomy" id="50273"/>
    <lineage>
        <taxon>Eukaryota</taxon>
        <taxon>Viridiplantae</taxon>
        <taxon>Streptophyta</taxon>
        <taxon>Embryophyta</taxon>
        <taxon>Tracheophyta</taxon>
        <taxon>Spermatophyta</taxon>
        <taxon>Magnoliopsida</taxon>
        <taxon>eudicotyledons</taxon>
        <taxon>Gunneridae</taxon>
        <taxon>Pentapetalae</taxon>
        <taxon>asterids</taxon>
        <taxon>lamiids</taxon>
        <taxon>Solanales</taxon>
        <taxon>Solanaceae</taxon>
        <taxon>Solanoideae</taxon>
        <taxon>Solaneae</taxon>
        <taxon>Solanum</taxon>
    </lineage>
</organism>
<dbReference type="EMBL" id="JAWPEI010000011">
    <property type="protein sequence ID" value="KAK4712149.1"/>
    <property type="molecule type" value="Genomic_DNA"/>
</dbReference>
<evidence type="ECO:0000313" key="1">
    <source>
        <dbReference type="EMBL" id="KAK4712149.1"/>
    </source>
</evidence>
<accession>A0AAV9KFM1</accession>
<comment type="caution">
    <text evidence="1">The sequence shown here is derived from an EMBL/GenBank/DDBJ whole genome shotgun (WGS) entry which is preliminary data.</text>
</comment>
<sequence>MTRVWDPGQSWCANSSILQYDSAVSVALSSNYTHFYIVERSLSFYLTTLISKATRLTCTRNVLVFLLAWHAENKARYMDMRILETYLLKVNVFASLGTPLLWKDNFGLAPVAKYLCSFWSASIMLILAYFHRCKSEGLDTTKPLVSRSAFLVLTRLVFSVGLGEQSCATYSIQVVVVFTFRVGIFDFGAGNDLPTRYSTDAKIIVPLIVV</sequence>
<reference evidence="1 2" key="1">
    <citation type="submission" date="2023-10" db="EMBL/GenBank/DDBJ databases">
        <title>Genome-Wide Identification Analysis in wild type Solanum Pinnatisectum Reveals Some Genes Defensing Phytophthora Infestans.</title>
        <authorList>
            <person name="Sun C."/>
        </authorList>
    </citation>
    <scope>NUCLEOTIDE SEQUENCE [LARGE SCALE GENOMIC DNA]</scope>
    <source>
        <strain evidence="1">LQN</strain>
        <tissue evidence="1">Leaf</tissue>
    </source>
</reference>
<dbReference type="Proteomes" id="UP001311915">
    <property type="component" value="Unassembled WGS sequence"/>
</dbReference>
<keyword evidence="2" id="KW-1185">Reference proteome</keyword>
<evidence type="ECO:0000313" key="2">
    <source>
        <dbReference type="Proteomes" id="UP001311915"/>
    </source>
</evidence>
<gene>
    <name evidence="1" type="ORF">R3W88_006662</name>
</gene>
<dbReference type="AlphaFoldDB" id="A0AAV9KFM1"/>
<name>A0AAV9KFM1_9SOLN</name>
<proteinExistence type="predicted"/>